<feature type="transmembrane region" description="Helical" evidence="1">
    <location>
        <begin position="257"/>
        <end position="279"/>
    </location>
</feature>
<evidence type="ECO:0000256" key="1">
    <source>
        <dbReference type="SAM" id="Phobius"/>
    </source>
</evidence>
<comment type="caution">
    <text evidence="2">The sequence shown here is derived from an EMBL/GenBank/DDBJ whole genome shotgun (WGS) entry which is preliminary data.</text>
</comment>
<reference evidence="2" key="1">
    <citation type="submission" date="2022-09" db="EMBL/GenBank/DDBJ databases">
        <title>Fusarium specimens isolated from Avocado Roots.</title>
        <authorList>
            <person name="Stajich J."/>
            <person name="Roper C."/>
            <person name="Heimlech-Rivalta G."/>
        </authorList>
    </citation>
    <scope>NUCLEOTIDE SEQUENCE</scope>
    <source>
        <strain evidence="2">CF00136</strain>
    </source>
</reference>
<feature type="transmembrane region" description="Helical" evidence="1">
    <location>
        <begin position="130"/>
        <end position="148"/>
    </location>
</feature>
<keyword evidence="3" id="KW-1185">Reference proteome</keyword>
<evidence type="ECO:0000313" key="2">
    <source>
        <dbReference type="EMBL" id="KAJ4270105.1"/>
    </source>
</evidence>
<dbReference type="Proteomes" id="UP001152049">
    <property type="component" value="Unassembled WGS sequence"/>
</dbReference>
<organism evidence="2 3">
    <name type="scientific">Fusarium torreyae</name>
    <dbReference type="NCBI Taxonomy" id="1237075"/>
    <lineage>
        <taxon>Eukaryota</taxon>
        <taxon>Fungi</taxon>
        <taxon>Dikarya</taxon>
        <taxon>Ascomycota</taxon>
        <taxon>Pezizomycotina</taxon>
        <taxon>Sordariomycetes</taxon>
        <taxon>Hypocreomycetidae</taxon>
        <taxon>Hypocreales</taxon>
        <taxon>Nectriaceae</taxon>
        <taxon>Fusarium</taxon>
    </lineage>
</organism>
<dbReference type="AlphaFoldDB" id="A0A9W8SG69"/>
<feature type="transmembrane region" description="Helical" evidence="1">
    <location>
        <begin position="536"/>
        <end position="557"/>
    </location>
</feature>
<feature type="transmembrane region" description="Helical" evidence="1">
    <location>
        <begin position="68"/>
        <end position="84"/>
    </location>
</feature>
<keyword evidence="1" id="KW-1133">Transmembrane helix</keyword>
<evidence type="ECO:0000313" key="3">
    <source>
        <dbReference type="Proteomes" id="UP001152049"/>
    </source>
</evidence>
<sequence>MTTNDTNEAVTAAEKLALLKSPLVAEDRSESTINAPPAKRTSAPDLSLFGNRYTDDCPQFKKHEDASLLELFYDLFFAAMYTVFCENQGVNSHERFKAYVGYFSVLWITWLVTCMYDVRFVTDSLFERAARGVHLGVLVGFAVVAPKFKPHDQDMKTMRTMSLILMVSRLCLAVEYASILWHIRKYKKQILPMMLQIGQNFVVSMIYLGITFRFTDHNSNVFISWYVIAGVEVALTCVIACLFPVLSFQGTHLMRRLALLTVIFVGDGIITIAKSVVTIVVSPDAWDSQTIGIVTAASTIVYTVFLVYFDWMRRNYLPRARQLAWTLLHYPLHLALGMFVQGFTQLIIWTKVLDVFSNIDLKSEYLSDDKKVAKSTTKTIVDQLDKVVGKFFETYTPQYITTMNTAQDALANISTIDNTFWPQLVKYSETELDADFPNTTEYDTLQNALISLESAMENALLETFKIDLVSEVNDANKDKNLNQTDVAFESEVNAQTWERFELIFEYTYIAAGISLILMVVLSIVMRTTPWSKWAIIRHIIFTLLGIGMSLVACLIYNAENAAKFQISSWMLPTITLVWLAILLLTHVRNPPPLFFKGSQNFWSKKNNEPSYDYVMPSEGQTAYKGGPHSQAASAV</sequence>
<gene>
    <name evidence="2" type="ORF">NW762_001778</name>
</gene>
<feature type="transmembrane region" description="Helical" evidence="1">
    <location>
        <begin position="160"/>
        <end position="183"/>
    </location>
</feature>
<evidence type="ECO:0008006" key="4">
    <source>
        <dbReference type="Google" id="ProtNLM"/>
    </source>
</evidence>
<feature type="transmembrane region" description="Helical" evidence="1">
    <location>
        <begin position="291"/>
        <end position="311"/>
    </location>
</feature>
<dbReference type="OrthoDB" id="3177213at2759"/>
<dbReference type="PANTHER" id="PTHR42101">
    <property type="entry name" value="CHROMOSOME 16, WHOLE GENOME SHOTGUN SEQUENCE"/>
    <property type="match status" value="1"/>
</dbReference>
<protein>
    <recommendedName>
        <fullName evidence="4">Low temperature requirement A</fullName>
    </recommendedName>
</protein>
<feature type="transmembrane region" description="Helical" evidence="1">
    <location>
        <begin position="222"/>
        <end position="245"/>
    </location>
</feature>
<dbReference type="EMBL" id="JAOQAZ010000002">
    <property type="protein sequence ID" value="KAJ4270105.1"/>
    <property type="molecule type" value="Genomic_DNA"/>
</dbReference>
<feature type="transmembrane region" description="Helical" evidence="1">
    <location>
        <begin position="506"/>
        <end position="524"/>
    </location>
</feature>
<feature type="transmembrane region" description="Helical" evidence="1">
    <location>
        <begin position="190"/>
        <end position="210"/>
    </location>
</feature>
<keyword evidence="1" id="KW-0472">Membrane</keyword>
<proteinExistence type="predicted"/>
<feature type="transmembrane region" description="Helical" evidence="1">
    <location>
        <begin position="96"/>
        <end position="118"/>
    </location>
</feature>
<dbReference type="PANTHER" id="PTHR42101:SF1">
    <property type="entry name" value="LOW TEMPERATURE REQUIREMENT A"/>
    <property type="match status" value="1"/>
</dbReference>
<feature type="transmembrane region" description="Helical" evidence="1">
    <location>
        <begin position="569"/>
        <end position="587"/>
    </location>
</feature>
<name>A0A9W8SG69_9HYPO</name>
<accession>A0A9W8SG69</accession>
<keyword evidence="1" id="KW-0812">Transmembrane</keyword>